<dbReference type="Pfam" id="PF05991">
    <property type="entry name" value="NYN_YacP"/>
    <property type="match status" value="1"/>
</dbReference>
<protein>
    <recommendedName>
        <fullName evidence="3">NYN domain-containing protein</fullName>
    </recommendedName>
</protein>
<organism evidence="1 2">
    <name type="scientific">Fervidicola ferrireducens</name>
    <dbReference type="NCBI Taxonomy" id="520764"/>
    <lineage>
        <taxon>Bacteria</taxon>
        <taxon>Bacillati</taxon>
        <taxon>Bacillota</taxon>
        <taxon>Clostridia</taxon>
        <taxon>Thermosediminibacterales</taxon>
        <taxon>Thermosediminibacteraceae</taxon>
        <taxon>Fervidicola</taxon>
    </lineage>
</organism>
<dbReference type="Proteomes" id="UP000070427">
    <property type="component" value="Unassembled WGS sequence"/>
</dbReference>
<gene>
    <name evidence="1" type="ORF">AN618_20480</name>
</gene>
<dbReference type="AlphaFoldDB" id="A0A140L3J4"/>
<dbReference type="OrthoDB" id="9792160at2"/>
<evidence type="ECO:0000313" key="1">
    <source>
        <dbReference type="EMBL" id="KXG75119.1"/>
    </source>
</evidence>
<dbReference type="STRING" id="520764.AN618_20480"/>
<sequence length="176" mass="20036">MVEKHEEYLFIDGYNIINAWPELIEAKSVSLETARDKLVDIMSDYAAQTGTKIVVVFDAHHVEGGRGARYLINGVEVVFTKEGETADAYIERTVDSMGKGDKVKVATSDWIEQQIVMGRGAVRMSARELRNEIMALVEKRRKREEIQKFERNTLGERVDKSTWRLILERFKGGKGA</sequence>
<keyword evidence="2" id="KW-1185">Reference proteome</keyword>
<dbReference type="CDD" id="cd10912">
    <property type="entry name" value="PIN_YacP-like"/>
    <property type="match status" value="1"/>
</dbReference>
<dbReference type="PATRIC" id="fig|520764.3.peg.2194"/>
<accession>A0A140L3J4</accession>
<evidence type="ECO:0000313" key="2">
    <source>
        <dbReference type="Proteomes" id="UP000070427"/>
    </source>
</evidence>
<reference evidence="1 2" key="1">
    <citation type="submission" date="2015-12" db="EMBL/GenBank/DDBJ databases">
        <title>Draft genome sequnece of Fervidicola ferrireducens strain Y170.</title>
        <authorList>
            <person name="Patel B.K."/>
        </authorList>
    </citation>
    <scope>NUCLEOTIDE SEQUENCE [LARGE SCALE GENOMIC DNA]</scope>
    <source>
        <strain evidence="1 2">Y170</strain>
    </source>
</reference>
<evidence type="ECO:0008006" key="3">
    <source>
        <dbReference type="Google" id="ProtNLM"/>
    </source>
</evidence>
<dbReference type="InterPro" id="IPR010298">
    <property type="entry name" value="YacP-like"/>
</dbReference>
<dbReference type="PANTHER" id="PTHR34547:SF1">
    <property type="entry name" value="YACP-LIKE NYN DOMAIN PROTEIN"/>
    <property type="match status" value="1"/>
</dbReference>
<dbReference type="PANTHER" id="PTHR34547">
    <property type="entry name" value="YACP-LIKE NYN DOMAIN PROTEIN"/>
    <property type="match status" value="1"/>
</dbReference>
<dbReference type="RefSeq" id="WP_066354623.1">
    <property type="nucleotide sequence ID" value="NZ_LOED01000033.1"/>
</dbReference>
<dbReference type="FunCoup" id="A0A140L3J4">
    <property type="interactions" value="21"/>
</dbReference>
<dbReference type="InParanoid" id="A0A140L3J4"/>
<name>A0A140L3J4_9FIRM</name>
<dbReference type="EMBL" id="LOED01000033">
    <property type="protein sequence ID" value="KXG75119.1"/>
    <property type="molecule type" value="Genomic_DNA"/>
</dbReference>
<comment type="caution">
    <text evidence="1">The sequence shown here is derived from an EMBL/GenBank/DDBJ whole genome shotgun (WGS) entry which is preliminary data.</text>
</comment>
<proteinExistence type="predicted"/>